<dbReference type="AlphaFoldDB" id="A0A3B0XM94"/>
<dbReference type="GO" id="GO:0050511">
    <property type="term" value="F:undecaprenyldiphospho-muramoylpentapeptide beta-N-acetylglucosaminyltransferase activity"/>
    <property type="evidence" value="ECO:0007669"/>
    <property type="project" value="InterPro"/>
</dbReference>
<keyword evidence="1" id="KW-1003">Cell membrane</keyword>
<keyword evidence="10" id="KW-0812">Transmembrane</keyword>
<dbReference type="CDD" id="cd03785">
    <property type="entry name" value="GT28_MurG"/>
    <property type="match status" value="1"/>
</dbReference>
<dbReference type="SUPFAM" id="SSF53756">
    <property type="entry name" value="UDP-Glycosyltransferase/glycogen phosphorylase"/>
    <property type="match status" value="1"/>
</dbReference>
<dbReference type="PANTHER" id="PTHR21015">
    <property type="entry name" value="UDP-N-ACETYLGLUCOSAMINE--N-ACETYLMURAMYL-(PENTAPEPTIDE) PYROPHOSPHORYL-UNDECAPRENOL N-ACETYLGLUCOSAMINE TRANSFERASE 1"/>
    <property type="match status" value="1"/>
</dbReference>
<proteinExistence type="inferred from homology"/>
<dbReference type="EC" id="2.4.1.227" evidence="13"/>
<sequence>MNKKSPGPVMIMAGGTGGHVYPALAIADELKQRGVAVIWLGTRKGIEARLVPEAGIEVDWLGMSGVRGKGAFTLLFAPLKIIIACSQAFKILKKRRPSVVLGMGGFVSAPGGLMAALVRIPLLIHEQNAVPGMSNRLLAKIAWRVMEAFPGSFKHRQGKPSLHVGNPVRREIFSLPAPEQRWQGRSGALRILVFGGSLGAARLNEVVPQACARIAENKPLTIRHQAGAGNFEQTKKNYAELNLSVEVVEYMDDMAQMYAWADLLICRAGAMTIAEIAAAGVASVLVPYPYAVDDHQTFNARYLSDKKAAILIKQDDMNVDALVQILNGIDRPQALDMSIRARQLAMADSTRLVSDACMLAGGYDVN</sequence>
<keyword evidence="10" id="KW-1133">Transmembrane helix</keyword>
<evidence type="ECO:0000313" key="13">
    <source>
        <dbReference type="EMBL" id="VAW69615.1"/>
    </source>
</evidence>
<evidence type="ECO:0000256" key="1">
    <source>
        <dbReference type="ARBA" id="ARBA00022475"/>
    </source>
</evidence>
<evidence type="ECO:0000256" key="2">
    <source>
        <dbReference type="ARBA" id="ARBA00022618"/>
    </source>
</evidence>
<evidence type="ECO:0000256" key="7">
    <source>
        <dbReference type="ARBA" id="ARBA00023136"/>
    </source>
</evidence>
<evidence type="ECO:0000256" key="6">
    <source>
        <dbReference type="ARBA" id="ARBA00022984"/>
    </source>
</evidence>
<dbReference type="InterPro" id="IPR007235">
    <property type="entry name" value="Glyco_trans_28_C"/>
</dbReference>
<dbReference type="PANTHER" id="PTHR21015:SF22">
    <property type="entry name" value="GLYCOSYLTRANSFERASE"/>
    <property type="match status" value="1"/>
</dbReference>
<dbReference type="Gene3D" id="3.40.50.2000">
    <property type="entry name" value="Glycogen Phosphorylase B"/>
    <property type="match status" value="2"/>
</dbReference>
<evidence type="ECO:0000259" key="11">
    <source>
        <dbReference type="Pfam" id="PF03033"/>
    </source>
</evidence>
<keyword evidence="5" id="KW-0133">Cell shape</keyword>
<gene>
    <name evidence="13" type="ORF">MNBD_GAMMA10-2506</name>
</gene>
<organism evidence="13">
    <name type="scientific">hydrothermal vent metagenome</name>
    <dbReference type="NCBI Taxonomy" id="652676"/>
    <lineage>
        <taxon>unclassified sequences</taxon>
        <taxon>metagenomes</taxon>
        <taxon>ecological metagenomes</taxon>
    </lineage>
</organism>
<keyword evidence="7 10" id="KW-0472">Membrane</keyword>
<dbReference type="Pfam" id="PF03033">
    <property type="entry name" value="Glyco_transf_28"/>
    <property type="match status" value="1"/>
</dbReference>
<protein>
    <submittedName>
        <fullName evidence="13">UDP-N-acetylglucosamine--N-acetylmuramyl-(Pentapeptide) pyrophosphoryl-undecaprenol N-acetylglucosamine transferase</fullName>
        <ecNumber evidence="13">2.4.1.227</ecNumber>
    </submittedName>
</protein>
<evidence type="ECO:0000256" key="5">
    <source>
        <dbReference type="ARBA" id="ARBA00022960"/>
    </source>
</evidence>
<dbReference type="InterPro" id="IPR004276">
    <property type="entry name" value="GlycoTrans_28_N"/>
</dbReference>
<dbReference type="GO" id="GO:0009252">
    <property type="term" value="P:peptidoglycan biosynthetic process"/>
    <property type="evidence" value="ECO:0007669"/>
    <property type="project" value="UniProtKB-KW"/>
</dbReference>
<keyword evidence="6" id="KW-0573">Peptidoglycan synthesis</keyword>
<keyword evidence="2" id="KW-0132">Cell division</keyword>
<keyword evidence="4 13" id="KW-0808">Transferase</keyword>
<dbReference type="GO" id="GO:0008360">
    <property type="term" value="P:regulation of cell shape"/>
    <property type="evidence" value="ECO:0007669"/>
    <property type="project" value="UniProtKB-KW"/>
</dbReference>
<evidence type="ECO:0000259" key="12">
    <source>
        <dbReference type="Pfam" id="PF04101"/>
    </source>
</evidence>
<evidence type="ECO:0000256" key="9">
    <source>
        <dbReference type="ARBA" id="ARBA00023316"/>
    </source>
</evidence>
<evidence type="ECO:0000256" key="10">
    <source>
        <dbReference type="SAM" id="Phobius"/>
    </source>
</evidence>
<evidence type="ECO:0000256" key="3">
    <source>
        <dbReference type="ARBA" id="ARBA00022676"/>
    </source>
</evidence>
<keyword evidence="9" id="KW-0961">Cell wall biogenesis/degradation</keyword>
<dbReference type="NCBIfam" id="TIGR01133">
    <property type="entry name" value="murG"/>
    <property type="match status" value="1"/>
</dbReference>
<feature type="domain" description="Glycosyltransferase family 28 N-terminal" evidence="11">
    <location>
        <begin position="9"/>
        <end position="146"/>
    </location>
</feature>
<feature type="transmembrane region" description="Helical" evidence="10">
    <location>
        <begin position="70"/>
        <end position="92"/>
    </location>
</feature>
<name>A0A3B0XM94_9ZZZZ</name>
<keyword evidence="8" id="KW-0131">Cell cycle</keyword>
<dbReference type="GO" id="GO:0005975">
    <property type="term" value="P:carbohydrate metabolic process"/>
    <property type="evidence" value="ECO:0007669"/>
    <property type="project" value="InterPro"/>
</dbReference>
<accession>A0A3B0XM94</accession>
<evidence type="ECO:0000256" key="8">
    <source>
        <dbReference type="ARBA" id="ARBA00023306"/>
    </source>
</evidence>
<reference evidence="13" key="1">
    <citation type="submission" date="2018-06" db="EMBL/GenBank/DDBJ databases">
        <authorList>
            <person name="Zhirakovskaya E."/>
        </authorList>
    </citation>
    <scope>NUCLEOTIDE SEQUENCE</scope>
</reference>
<dbReference type="EMBL" id="UOFJ01000449">
    <property type="protein sequence ID" value="VAW69615.1"/>
    <property type="molecule type" value="Genomic_DNA"/>
</dbReference>
<evidence type="ECO:0000256" key="4">
    <source>
        <dbReference type="ARBA" id="ARBA00022679"/>
    </source>
</evidence>
<feature type="transmembrane region" description="Helical" evidence="10">
    <location>
        <begin position="99"/>
        <end position="124"/>
    </location>
</feature>
<keyword evidence="3 13" id="KW-0328">Glycosyltransferase</keyword>
<dbReference type="Pfam" id="PF04101">
    <property type="entry name" value="Glyco_tran_28_C"/>
    <property type="match status" value="1"/>
</dbReference>
<dbReference type="HAMAP" id="MF_00033">
    <property type="entry name" value="MurG"/>
    <property type="match status" value="1"/>
</dbReference>
<dbReference type="InterPro" id="IPR006009">
    <property type="entry name" value="GlcNAc_MurG"/>
</dbReference>
<dbReference type="GO" id="GO:0051301">
    <property type="term" value="P:cell division"/>
    <property type="evidence" value="ECO:0007669"/>
    <property type="project" value="UniProtKB-KW"/>
</dbReference>
<feature type="domain" description="Glycosyl transferase family 28 C-terminal" evidence="12">
    <location>
        <begin position="191"/>
        <end position="333"/>
    </location>
</feature>
<dbReference type="GO" id="GO:0071555">
    <property type="term" value="P:cell wall organization"/>
    <property type="evidence" value="ECO:0007669"/>
    <property type="project" value="UniProtKB-KW"/>
</dbReference>